<name>A0A1I3KIA9_9SPHI</name>
<dbReference type="Proteomes" id="UP000198670">
    <property type="component" value="Unassembled WGS sequence"/>
</dbReference>
<proteinExistence type="predicted"/>
<evidence type="ECO:0000313" key="1">
    <source>
        <dbReference type="EMBL" id="SFI72038.1"/>
    </source>
</evidence>
<keyword evidence="2" id="KW-1185">Reference proteome</keyword>
<dbReference type="AlphaFoldDB" id="A0A1I3KIA9"/>
<reference evidence="1 2" key="1">
    <citation type="submission" date="2016-10" db="EMBL/GenBank/DDBJ databases">
        <authorList>
            <person name="de Groot N.N."/>
        </authorList>
    </citation>
    <scope>NUCLEOTIDE SEQUENCE [LARGE SCALE GENOMIC DNA]</scope>
    <source>
        <strain evidence="1 2">RK1</strain>
    </source>
</reference>
<accession>A0A1I3KIA9</accession>
<evidence type="ECO:0000313" key="2">
    <source>
        <dbReference type="Proteomes" id="UP000198670"/>
    </source>
</evidence>
<dbReference type="RefSeq" id="WP_177195139.1">
    <property type="nucleotide sequence ID" value="NZ_FOQO01000005.1"/>
</dbReference>
<sequence length="463" mass="51882">DNHLLTYTDENGDPVNIDMNVGRLEYDPDNHLLTYTDENGDPVNIDMNVGRLEYDPDNHLLTYTDENGDRVDIDMNVGKLEYDPDNHLLTYTDENGDRVDIDMNVGKLEYDPDNHLLTYTDENGDRVDIDMNVGKLEYDPDNHLLTYTDENGDPVNIDMNVGRLEYDPDNHLLTYTDENGDRVDIDMNVGKLEYDPDNHLLTYTDENGDPVNIDMNVGRLEYDPDNHLLTYTDENGQTTNLDMAPVVKNLETVTELGSEITTNTDGDAVYRLTYSAEDGVDDVIDVKANNGLNIDVTSGAIQLGGPLIKPKTTIQTDADNTLAIAGLEYSTATDDKIVVADAITGELKALKAAMPKFFYMPSIIIPTAADQVENPSEEPFGTIDLYKKYQKQFGSPQVSSPGAQPLPVLPANELYYYITWYDQMVFENITVDEYGVLRYEIKPDADVTLGSFMNIVFAVKQNL</sequence>
<dbReference type="STRING" id="1477437.SAMN05444682_105205"/>
<dbReference type="EMBL" id="FOQO01000005">
    <property type="protein sequence ID" value="SFI72038.1"/>
    <property type="molecule type" value="Genomic_DNA"/>
</dbReference>
<dbReference type="SUPFAM" id="SSF82171">
    <property type="entry name" value="DPP6 N-terminal domain-like"/>
    <property type="match status" value="2"/>
</dbReference>
<protein>
    <submittedName>
        <fullName evidence="1">YD repeat-containing protein</fullName>
    </submittedName>
</protein>
<organism evidence="1 2">
    <name type="scientific">Parapedobacter indicus</name>
    <dbReference type="NCBI Taxonomy" id="1477437"/>
    <lineage>
        <taxon>Bacteria</taxon>
        <taxon>Pseudomonadati</taxon>
        <taxon>Bacteroidota</taxon>
        <taxon>Sphingobacteriia</taxon>
        <taxon>Sphingobacteriales</taxon>
        <taxon>Sphingobacteriaceae</taxon>
        <taxon>Parapedobacter</taxon>
    </lineage>
</organism>
<gene>
    <name evidence="1" type="ORF">SAMN05444682_105205</name>
</gene>
<feature type="non-terminal residue" evidence="1">
    <location>
        <position position="1"/>
    </location>
</feature>